<evidence type="ECO:0008006" key="4">
    <source>
        <dbReference type="Google" id="ProtNLM"/>
    </source>
</evidence>
<evidence type="ECO:0000256" key="1">
    <source>
        <dbReference type="SAM" id="SignalP"/>
    </source>
</evidence>
<dbReference type="AlphaFoldDB" id="A0A074TC34"/>
<accession>A0A074TC34</accession>
<name>A0A074TC34_9RHOB</name>
<dbReference type="Pfam" id="PF06823">
    <property type="entry name" value="DUF1236"/>
    <property type="match status" value="1"/>
</dbReference>
<dbReference type="STRING" id="1185766.SAMN05216224_10760"/>
<dbReference type="RefSeq" id="WP_038066801.1">
    <property type="nucleotide sequence ID" value="NZ_FOVB01000007.1"/>
</dbReference>
<keyword evidence="1" id="KW-0732">Signal</keyword>
<sequence>MTHKLKTFIAAAAATTLIAGSASALTAVTQGDFKLHSGAAPQSATTGTVASGTEVLVNGCWEDGIMCQVTYDGKTGWAPSNQLGVNVEGETVLLSSNPQTVTVKQISVPSDTANKDAQGAGAMAGAVAGGAAGAAVGGPVGGVVGALIGAAGIGAAAKPEPSTVTWVEKHPVAPVYLSGDLKTGVQIPPGVDLTPVPESKYAYINVNDQPVLVDPDSRAVVYIIPGS</sequence>
<gene>
    <name evidence="2" type="ORF">DL1_04605</name>
</gene>
<dbReference type="InterPro" id="IPR009642">
    <property type="entry name" value="DUF1236"/>
</dbReference>
<dbReference type="OrthoDB" id="102964at2"/>
<evidence type="ECO:0000313" key="3">
    <source>
        <dbReference type="Proteomes" id="UP000027725"/>
    </source>
</evidence>
<reference evidence="2 3" key="1">
    <citation type="submission" date="2014-03" db="EMBL/GenBank/DDBJ databases">
        <title>The draft genome sequence of Thioclava dalianensis DLFJ1-1.</title>
        <authorList>
            <person name="Lai Q."/>
            <person name="Shao Z."/>
        </authorList>
    </citation>
    <scope>NUCLEOTIDE SEQUENCE [LARGE SCALE GENOMIC DNA]</scope>
    <source>
        <strain evidence="2 3">DLFJ1-1</strain>
    </source>
</reference>
<evidence type="ECO:0000313" key="2">
    <source>
        <dbReference type="EMBL" id="KEP69336.1"/>
    </source>
</evidence>
<feature type="signal peptide" evidence="1">
    <location>
        <begin position="1"/>
        <end position="24"/>
    </location>
</feature>
<dbReference type="Proteomes" id="UP000027725">
    <property type="component" value="Unassembled WGS sequence"/>
</dbReference>
<dbReference type="eggNOG" id="COG4991">
    <property type="taxonomic scope" value="Bacteria"/>
</dbReference>
<organism evidence="2 3">
    <name type="scientific">Thioclava dalianensis</name>
    <dbReference type="NCBI Taxonomy" id="1185766"/>
    <lineage>
        <taxon>Bacteria</taxon>
        <taxon>Pseudomonadati</taxon>
        <taxon>Pseudomonadota</taxon>
        <taxon>Alphaproteobacteria</taxon>
        <taxon>Rhodobacterales</taxon>
        <taxon>Paracoccaceae</taxon>
        <taxon>Thioclava</taxon>
    </lineage>
</organism>
<comment type="caution">
    <text evidence="2">The sequence shown here is derived from an EMBL/GenBank/DDBJ whole genome shotgun (WGS) entry which is preliminary data.</text>
</comment>
<dbReference type="EMBL" id="JHEH01000015">
    <property type="protein sequence ID" value="KEP69336.1"/>
    <property type="molecule type" value="Genomic_DNA"/>
</dbReference>
<feature type="chain" id="PRO_5001699735" description="SH3b domain-containing protein" evidence="1">
    <location>
        <begin position="25"/>
        <end position="227"/>
    </location>
</feature>
<keyword evidence="3" id="KW-1185">Reference proteome</keyword>
<proteinExistence type="predicted"/>
<protein>
    <recommendedName>
        <fullName evidence="4">SH3b domain-containing protein</fullName>
    </recommendedName>
</protein>